<keyword evidence="2" id="KW-1185">Reference proteome</keyword>
<sequence length="46" mass="4222">DEGGALGLEAFGSGSRAGSSTASFFGGGGADVSLAGGALDSDAEGW</sequence>
<organism evidence="1 2">
    <name type="scientific">Trifolium medium</name>
    <dbReference type="NCBI Taxonomy" id="97028"/>
    <lineage>
        <taxon>Eukaryota</taxon>
        <taxon>Viridiplantae</taxon>
        <taxon>Streptophyta</taxon>
        <taxon>Embryophyta</taxon>
        <taxon>Tracheophyta</taxon>
        <taxon>Spermatophyta</taxon>
        <taxon>Magnoliopsida</taxon>
        <taxon>eudicotyledons</taxon>
        <taxon>Gunneridae</taxon>
        <taxon>Pentapetalae</taxon>
        <taxon>rosids</taxon>
        <taxon>fabids</taxon>
        <taxon>Fabales</taxon>
        <taxon>Fabaceae</taxon>
        <taxon>Papilionoideae</taxon>
        <taxon>50 kb inversion clade</taxon>
        <taxon>NPAAA clade</taxon>
        <taxon>Hologalegina</taxon>
        <taxon>IRL clade</taxon>
        <taxon>Trifolieae</taxon>
        <taxon>Trifolium</taxon>
    </lineage>
</organism>
<evidence type="ECO:0000313" key="1">
    <source>
        <dbReference type="EMBL" id="MCI69677.1"/>
    </source>
</evidence>
<dbReference type="EMBL" id="LXQA010761033">
    <property type="protein sequence ID" value="MCI69677.1"/>
    <property type="molecule type" value="Genomic_DNA"/>
</dbReference>
<accession>A0A392UA16</accession>
<protein>
    <submittedName>
        <fullName evidence="1">Uncharacterized protein</fullName>
    </submittedName>
</protein>
<dbReference type="Proteomes" id="UP000265520">
    <property type="component" value="Unassembled WGS sequence"/>
</dbReference>
<evidence type="ECO:0000313" key="2">
    <source>
        <dbReference type="Proteomes" id="UP000265520"/>
    </source>
</evidence>
<feature type="non-terminal residue" evidence="1">
    <location>
        <position position="1"/>
    </location>
</feature>
<name>A0A392UA16_9FABA</name>
<reference evidence="1 2" key="1">
    <citation type="journal article" date="2018" name="Front. Plant Sci.">
        <title>Red Clover (Trifolium pratense) and Zigzag Clover (T. medium) - A Picture of Genomic Similarities and Differences.</title>
        <authorList>
            <person name="Dluhosova J."/>
            <person name="Istvanek J."/>
            <person name="Nedelnik J."/>
            <person name="Repkova J."/>
        </authorList>
    </citation>
    <scope>NUCLEOTIDE SEQUENCE [LARGE SCALE GENOMIC DNA]</scope>
    <source>
        <strain evidence="2">cv. 10/8</strain>
        <tissue evidence="1">Leaf</tissue>
    </source>
</reference>
<comment type="caution">
    <text evidence="1">The sequence shown here is derived from an EMBL/GenBank/DDBJ whole genome shotgun (WGS) entry which is preliminary data.</text>
</comment>
<dbReference type="AlphaFoldDB" id="A0A392UA16"/>
<proteinExistence type="predicted"/>